<dbReference type="PRINTS" id="PR00081">
    <property type="entry name" value="GDHRDH"/>
</dbReference>
<dbReference type="EMBL" id="BJOU01000001">
    <property type="protein sequence ID" value="GED96355.1"/>
    <property type="molecule type" value="Genomic_DNA"/>
</dbReference>
<gene>
    <name evidence="3" type="primary">fabG3</name>
    <name evidence="3" type="ORF">nbrc107697_03940</name>
</gene>
<dbReference type="InterPro" id="IPR002347">
    <property type="entry name" value="SDR_fam"/>
</dbReference>
<protein>
    <submittedName>
        <fullName evidence="3">3-alpha-(Or 20-beta)-hydroxysteroid dehydrogenase</fullName>
    </submittedName>
</protein>
<evidence type="ECO:0000256" key="1">
    <source>
        <dbReference type="ARBA" id="ARBA00006484"/>
    </source>
</evidence>
<accession>A0A7M3SUN1</accession>
<dbReference type="Pfam" id="PF13561">
    <property type="entry name" value="adh_short_C2"/>
    <property type="match status" value="1"/>
</dbReference>
<dbReference type="Proteomes" id="UP000444980">
    <property type="component" value="Unassembled WGS sequence"/>
</dbReference>
<dbReference type="InterPro" id="IPR036291">
    <property type="entry name" value="NAD(P)-bd_dom_sf"/>
</dbReference>
<dbReference type="PANTHER" id="PTHR42760">
    <property type="entry name" value="SHORT-CHAIN DEHYDROGENASES/REDUCTASES FAMILY MEMBER"/>
    <property type="match status" value="1"/>
</dbReference>
<dbReference type="RefSeq" id="WP_161925838.1">
    <property type="nucleotide sequence ID" value="NZ_BJOU01000001.1"/>
</dbReference>
<dbReference type="PROSITE" id="PS00061">
    <property type="entry name" value="ADH_SHORT"/>
    <property type="match status" value="1"/>
</dbReference>
<dbReference type="Gene3D" id="3.40.50.720">
    <property type="entry name" value="NAD(P)-binding Rossmann-like Domain"/>
    <property type="match status" value="1"/>
</dbReference>
<evidence type="ECO:0000256" key="2">
    <source>
        <dbReference type="ARBA" id="ARBA00023002"/>
    </source>
</evidence>
<reference evidence="4" key="1">
    <citation type="submission" date="2019-06" db="EMBL/GenBank/DDBJ databases">
        <title>Gordonia isolated from sludge of a wastewater treatment plant.</title>
        <authorList>
            <person name="Tamura T."/>
            <person name="Aoyama K."/>
            <person name="Kang Y."/>
            <person name="Saito S."/>
            <person name="Akiyama N."/>
            <person name="Yazawa K."/>
            <person name="Gonoi T."/>
            <person name="Mikami Y."/>
        </authorList>
    </citation>
    <scope>NUCLEOTIDE SEQUENCE [LARGE SCALE GENOMIC DNA]</scope>
    <source>
        <strain evidence="4">NBRC 107697</strain>
    </source>
</reference>
<name>A0A7M3SUN1_9ACTN</name>
<proteinExistence type="inferred from homology"/>
<keyword evidence="4" id="KW-1185">Reference proteome</keyword>
<dbReference type="GO" id="GO:0016616">
    <property type="term" value="F:oxidoreductase activity, acting on the CH-OH group of donors, NAD or NADP as acceptor"/>
    <property type="evidence" value="ECO:0007669"/>
    <property type="project" value="TreeGrafter"/>
</dbReference>
<dbReference type="AlphaFoldDB" id="A0A7M3SUN1"/>
<keyword evidence="2" id="KW-0560">Oxidoreductase</keyword>
<dbReference type="InterPro" id="IPR020904">
    <property type="entry name" value="Sc_DH/Rdtase_CS"/>
</dbReference>
<organism evidence="3 4">
    <name type="scientific">Gordonia crocea</name>
    <dbReference type="NCBI Taxonomy" id="589162"/>
    <lineage>
        <taxon>Bacteria</taxon>
        <taxon>Bacillati</taxon>
        <taxon>Actinomycetota</taxon>
        <taxon>Actinomycetes</taxon>
        <taxon>Mycobacteriales</taxon>
        <taxon>Gordoniaceae</taxon>
        <taxon>Gordonia</taxon>
    </lineage>
</organism>
<dbReference type="FunFam" id="3.40.50.720:FF:000084">
    <property type="entry name" value="Short-chain dehydrogenase reductase"/>
    <property type="match status" value="1"/>
</dbReference>
<dbReference type="SUPFAM" id="SSF51735">
    <property type="entry name" value="NAD(P)-binding Rossmann-fold domains"/>
    <property type="match status" value="1"/>
</dbReference>
<dbReference type="OrthoDB" id="3542748at2"/>
<evidence type="ECO:0000313" key="3">
    <source>
        <dbReference type="EMBL" id="GED96355.1"/>
    </source>
</evidence>
<comment type="similarity">
    <text evidence="1">Belongs to the short-chain dehydrogenases/reductases (SDR) family.</text>
</comment>
<sequence length="249" mass="25846">MGRLDGKVALISGGSRGIGASHATRFVAEGARVVIGDVLVDEGRALADELGDNAVFVELDVTDPDSWRRAVETTTEAFATPTVLVNNAGIQNGGLIGSYDLDDWNRIVAINLTGTFLGCRAVADPMIAAGNGGSIINTSSISGILGSVGTHGYSATKFAVRGLTKSVAVELAPHNIRCNSIHPAQVRTDMAAGIPEDFLQTPLGRAADPAEITNVVLFLASDESSYCTASEFLIDGGLTSTVPYNLPKT</sequence>
<dbReference type="PANTHER" id="PTHR42760:SF133">
    <property type="entry name" value="3-OXOACYL-[ACYL-CARRIER-PROTEIN] REDUCTASE"/>
    <property type="match status" value="1"/>
</dbReference>
<dbReference type="PRINTS" id="PR00080">
    <property type="entry name" value="SDRFAMILY"/>
</dbReference>
<comment type="caution">
    <text evidence="3">The sequence shown here is derived from an EMBL/GenBank/DDBJ whole genome shotgun (WGS) entry which is preliminary data.</text>
</comment>
<evidence type="ECO:0000313" key="4">
    <source>
        <dbReference type="Proteomes" id="UP000444980"/>
    </source>
</evidence>